<proteinExistence type="predicted"/>
<accession>A0A7G3ALX4</accession>
<dbReference type="AlphaFoldDB" id="A0A7G3ALX4"/>
<evidence type="ECO:0000313" key="2">
    <source>
        <dbReference type="EMBL" id="MBC1173219.1"/>
    </source>
</evidence>
<feature type="signal peptide" evidence="1">
    <location>
        <begin position="1"/>
        <end position="16"/>
    </location>
</feature>
<protein>
    <submittedName>
        <fullName evidence="2">Putative secreted protein</fullName>
    </submittedName>
</protein>
<organism evidence="2">
    <name type="scientific">Lutzomyia longipalpis</name>
    <name type="common">Sand fly</name>
    <dbReference type="NCBI Taxonomy" id="7200"/>
    <lineage>
        <taxon>Eukaryota</taxon>
        <taxon>Metazoa</taxon>
        <taxon>Ecdysozoa</taxon>
        <taxon>Arthropoda</taxon>
        <taxon>Hexapoda</taxon>
        <taxon>Insecta</taxon>
        <taxon>Pterygota</taxon>
        <taxon>Neoptera</taxon>
        <taxon>Endopterygota</taxon>
        <taxon>Diptera</taxon>
        <taxon>Nematocera</taxon>
        <taxon>Psychodoidea</taxon>
        <taxon>Psychodidae</taxon>
        <taxon>Lutzomyia</taxon>
        <taxon>Lutzomyia</taxon>
    </lineage>
</organism>
<feature type="chain" id="PRO_5028954847" evidence="1">
    <location>
        <begin position="17"/>
        <end position="74"/>
    </location>
</feature>
<keyword evidence="1" id="KW-0732">Signal</keyword>
<sequence length="74" mass="8561">MSSLVLSNFILFTTKSQLVGTFAQYNHNSRGIFTEFTFLAITQVQWINHNVNNTTFFLQTTINSKIKTKLSQRE</sequence>
<name>A0A7G3ALX4_LUTLO</name>
<evidence type="ECO:0000256" key="1">
    <source>
        <dbReference type="SAM" id="SignalP"/>
    </source>
</evidence>
<dbReference type="EMBL" id="GITU01004516">
    <property type="protein sequence ID" value="MBC1173219.1"/>
    <property type="molecule type" value="Transcribed_RNA"/>
</dbReference>
<reference evidence="2" key="1">
    <citation type="journal article" date="2020" name="BMC">
        <title>Leishmania infection induces a limited differential gene expression in the sand fly midgut.</title>
        <authorList>
            <person name="Coutinho-Abreu I.V."/>
            <person name="Serafim T.D."/>
            <person name="Meneses C."/>
            <person name="Kamhawi S."/>
            <person name="Oliveira F."/>
            <person name="Valenzuela J.G."/>
        </authorList>
    </citation>
    <scope>NUCLEOTIDE SEQUENCE</scope>
    <source>
        <strain evidence="2">Jacobina</strain>
        <tissue evidence="2">Midgut</tissue>
    </source>
</reference>